<feature type="region of interest" description="Disordered" evidence="1">
    <location>
        <begin position="109"/>
        <end position="150"/>
    </location>
</feature>
<name>A0A0B7MV93_9FUNG</name>
<reference evidence="2 3" key="1">
    <citation type="submission" date="2014-09" db="EMBL/GenBank/DDBJ databases">
        <authorList>
            <person name="Ellenberger Sabrina"/>
        </authorList>
    </citation>
    <scope>NUCLEOTIDE SEQUENCE [LARGE SCALE GENOMIC DNA]</scope>
    <source>
        <strain evidence="2 3">CBS 412.66</strain>
    </source>
</reference>
<gene>
    <name evidence="2" type="primary">PARPA_02479.1 scaffold 4549</name>
</gene>
<evidence type="ECO:0000313" key="2">
    <source>
        <dbReference type="EMBL" id="CEP09042.1"/>
    </source>
</evidence>
<dbReference type="AlphaFoldDB" id="A0A0B7MV93"/>
<dbReference type="Proteomes" id="UP000054107">
    <property type="component" value="Unassembled WGS sequence"/>
</dbReference>
<protein>
    <submittedName>
        <fullName evidence="2">Uncharacterized protein</fullName>
    </submittedName>
</protein>
<accession>A0A0B7MV93</accession>
<keyword evidence="3" id="KW-1185">Reference proteome</keyword>
<evidence type="ECO:0000313" key="3">
    <source>
        <dbReference type="Proteomes" id="UP000054107"/>
    </source>
</evidence>
<feature type="compositionally biased region" description="Polar residues" evidence="1">
    <location>
        <begin position="109"/>
        <end position="120"/>
    </location>
</feature>
<dbReference type="EMBL" id="LN720912">
    <property type="protein sequence ID" value="CEP09042.1"/>
    <property type="molecule type" value="Genomic_DNA"/>
</dbReference>
<evidence type="ECO:0000256" key="1">
    <source>
        <dbReference type="SAM" id="MobiDB-lite"/>
    </source>
</evidence>
<sequence length="178" mass="20042">MVIALATAARVSFADQALRRLRNSSESLSRLKTSQALVGIWRLSVAKLFYNLQANLAKVLGPIDGADLKKPPKPLCENIFDVQRSELFEVLEMLRKSFWNDDVVEETQSLQQPQFVSSTEEPPLSPTKRIRESDDDMSENEGRPMVSKKRARLTNTPQGMNFAFENGLFNAIADLTKL</sequence>
<organism evidence="2 3">
    <name type="scientific">Parasitella parasitica</name>
    <dbReference type="NCBI Taxonomy" id="35722"/>
    <lineage>
        <taxon>Eukaryota</taxon>
        <taxon>Fungi</taxon>
        <taxon>Fungi incertae sedis</taxon>
        <taxon>Mucoromycota</taxon>
        <taxon>Mucoromycotina</taxon>
        <taxon>Mucoromycetes</taxon>
        <taxon>Mucorales</taxon>
        <taxon>Mucorineae</taxon>
        <taxon>Mucoraceae</taxon>
        <taxon>Parasitella</taxon>
    </lineage>
</organism>
<dbReference type="OrthoDB" id="2270197at2759"/>
<proteinExistence type="predicted"/>